<organism evidence="1 2">
    <name type="scientific">Mycobacterium phage Sheen</name>
    <dbReference type="NCBI Taxonomy" id="1589274"/>
    <lineage>
        <taxon>Viruses</taxon>
        <taxon>Duplodnaviria</taxon>
        <taxon>Heunggongvirae</taxon>
        <taxon>Uroviricota</taxon>
        <taxon>Caudoviricetes</taxon>
        <taxon>Sheenvirus</taxon>
        <taxon>Sheenvirus Sheen</taxon>
    </lineage>
</organism>
<reference evidence="1 2" key="1">
    <citation type="submission" date="2014-12" db="EMBL/GenBank/DDBJ databases">
        <authorList>
            <person name="Cote D."/>
            <person name="Daigle Z."/>
            <person name="Borges K.M."/>
            <person name="Adams S.D."/>
            <person name="Alvey R.M."/>
            <person name="Barekzi N."/>
            <person name="Beal Z.N."/>
            <person name="Briggs L.A."/>
            <person name="Brown T."/>
            <person name="Coomans R.J."/>
            <person name="D'Elia T."/>
            <person name="Doss J.H."/>
            <person name="Ellsworth J.A."/>
            <person name="Ettinger W.F."/>
            <person name="Fox D.J."/>
            <person name="Gauthier D.T."/>
            <person name="Andriolo J.M."/>
            <person name="Grubb S."/>
            <person name="Gugssa A.H."/>
            <person name="Hauser C.R."/>
            <person name="Hull A.K."/>
            <person name="Jackson N."/>
            <person name="Kart M.U."/>
            <person name="Korey C.A."/>
            <person name="Makemson J."/>
            <person name="McKinney A.L."/>
            <person name="Nelson P.R."/>
            <person name="Newman R.H."/>
            <person name="Powell G."/>
            <person name="Rodriguez-Lanetty M."/>
            <person name="Royer D."/>
            <person name="Sabila M.H."/>
            <person name="Sadana R."/>
            <person name="Saha S."/>
            <person name="Sangster N."/>
            <person name="Slowan-Pomeroy T."/>
            <person name="Urbinati C.R."/>
            <person name="Ward R.E."/>
            <person name="Warner M."/>
            <person name="Williamson B."/>
            <person name="Biederman B."/>
            <person name="Cresawn S.G."/>
            <person name="Bowman C.A."/>
            <person name="Russell D.A."/>
            <person name="Pope W.H."/>
            <person name="Jacobs-Sera D."/>
            <person name="Hendrix R.W."/>
            <person name="Hatfull G.H."/>
        </authorList>
    </citation>
    <scope>NUCLEOTIDE SEQUENCE [LARGE SCALE GENOMIC DNA]</scope>
</reference>
<evidence type="ECO:0000313" key="2">
    <source>
        <dbReference type="Proteomes" id="UP000031723"/>
    </source>
</evidence>
<proteinExistence type="predicted"/>
<evidence type="ECO:0000313" key="1">
    <source>
        <dbReference type="EMBL" id="AJD82455.1"/>
    </source>
</evidence>
<gene>
    <name evidence="1" type="primary">37</name>
    <name evidence="1" type="ORF">SHEEN_37</name>
</gene>
<dbReference type="KEGG" id="vg:26635416"/>
<name>A0A0B5A463_9CAUD</name>
<accession>A0A0B5A463</accession>
<dbReference type="GeneID" id="26635416"/>
<sequence>MILWCRTCHRPVQYSHSGGFRFEFFKASKDSIRCLDCAIKSLEGK</sequence>
<dbReference type="RefSeq" id="YP_009209074.1">
    <property type="nucleotide sequence ID" value="NC_028914.1"/>
</dbReference>
<dbReference type="Proteomes" id="UP000031723">
    <property type="component" value="Segment"/>
</dbReference>
<dbReference type="EMBL" id="KP273225">
    <property type="protein sequence ID" value="AJD82455.1"/>
    <property type="molecule type" value="Genomic_DNA"/>
</dbReference>
<keyword evidence="2" id="KW-1185">Reference proteome</keyword>
<dbReference type="OrthoDB" id="38672at10239"/>
<protein>
    <submittedName>
        <fullName evidence="1">Uncharacterized protein</fullName>
    </submittedName>
</protein>